<evidence type="ECO:0000259" key="3">
    <source>
        <dbReference type="PROSITE" id="PS51387"/>
    </source>
</evidence>
<dbReference type="PANTHER" id="PTHR13878">
    <property type="entry name" value="GULONOLACTONE OXIDASE"/>
    <property type="match status" value="1"/>
</dbReference>
<dbReference type="InterPro" id="IPR016169">
    <property type="entry name" value="FAD-bd_PCMH_sub2"/>
</dbReference>
<keyword evidence="5" id="KW-1185">Reference proteome</keyword>
<keyword evidence="2" id="KW-0560">Oxidoreductase</keyword>
<evidence type="ECO:0000256" key="2">
    <source>
        <dbReference type="ARBA" id="ARBA00023002"/>
    </source>
</evidence>
<dbReference type="InterPro" id="IPR012951">
    <property type="entry name" value="BBE"/>
</dbReference>
<dbReference type="STRING" id="321146.A0A139HYU7"/>
<dbReference type="Gene3D" id="3.30.465.10">
    <property type="match status" value="1"/>
</dbReference>
<dbReference type="Pfam" id="PF01565">
    <property type="entry name" value="FAD_binding_4"/>
    <property type="match status" value="1"/>
</dbReference>
<dbReference type="EMBL" id="LFZN01000001">
    <property type="protein sequence ID" value="KXT07597.1"/>
    <property type="molecule type" value="Genomic_DNA"/>
</dbReference>
<name>A0A139HYU7_9PEZI</name>
<protein>
    <recommendedName>
        <fullName evidence="3">FAD-binding PCMH-type domain-containing protein</fullName>
    </recommendedName>
</protein>
<dbReference type="PANTHER" id="PTHR13878:SF91">
    <property type="entry name" value="FAD BINDING DOMAIN PROTEIN (AFU_ORTHOLOGUE AFUA_6G12070)-RELATED"/>
    <property type="match status" value="1"/>
</dbReference>
<evidence type="ECO:0000313" key="5">
    <source>
        <dbReference type="Proteomes" id="UP000070133"/>
    </source>
</evidence>
<comment type="similarity">
    <text evidence="1">Belongs to the oxygen-dependent FAD-linked oxidoreductase family.</text>
</comment>
<dbReference type="GO" id="GO:0071949">
    <property type="term" value="F:FAD binding"/>
    <property type="evidence" value="ECO:0007669"/>
    <property type="project" value="InterPro"/>
</dbReference>
<sequence>MRPSTHLCFYLAATTTCHANPTKAHQRHCKESYTSPGWPSKQTWNDLNTTLSGSLLSPLPPAAVCDPTLPNYNTSLCAKVADAWHSPAYFNKDATSAHQPFWQNDACVPPQLFGGNGTCDLRPFSKYVVNATEVEHVVEGIKFAREKNLRVGIKNTGHDFLGRSSTGTPDFSIYTYGFKNISILDDFLPESCSKKKFDAVKAVKAGSGVIFSELYKVADEHDFVCSGGIEPSVGLGGWLTSGGHGPVGAIVGLGVDNVLEMEVVLPSGKLVTANECHNEELFWAMRGAGSSTFGVMISATLKTYPMFETNTFSLAFQSIDGSEESRGAFFSLLADLFGELISWSDNYINGYITFGPTASAHEVSADESLEGSGYSTVVVDGGPMSFNFGGFGHNRSKESLDEILAPFVARLNTTEGVNGSYSSVHLDRVADIMGSVVIQSGYNYVLTNRLWSQKELLDKKGLIKTFEKLSGIGVGATFVSGPALRDHRKISTTSVSPSWRDSYAILSKSLMHNYLLSVLADFDSATGQQWNPRNFTRQAEILNSNTNVFGKAIRDHSPGKGAYLNEADPYDPGYPEVFWGEHYQRLLKLKHRLDPEGMFWCRPCIGGEEWEVEESTGRICRV</sequence>
<accession>A0A139HYU7</accession>
<dbReference type="GO" id="GO:0016491">
    <property type="term" value="F:oxidoreductase activity"/>
    <property type="evidence" value="ECO:0007669"/>
    <property type="project" value="UniProtKB-KW"/>
</dbReference>
<comment type="caution">
    <text evidence="4">The sequence shown here is derived from an EMBL/GenBank/DDBJ whole genome shotgun (WGS) entry which is preliminary data.</text>
</comment>
<dbReference type="Proteomes" id="UP000070133">
    <property type="component" value="Unassembled WGS sequence"/>
</dbReference>
<dbReference type="InterPro" id="IPR006094">
    <property type="entry name" value="Oxid_FAD_bind_N"/>
</dbReference>
<dbReference type="InterPro" id="IPR016166">
    <property type="entry name" value="FAD-bd_PCMH"/>
</dbReference>
<dbReference type="InterPro" id="IPR050432">
    <property type="entry name" value="FAD-linked_Oxidoreductases_BP"/>
</dbReference>
<dbReference type="SUPFAM" id="SSF56176">
    <property type="entry name" value="FAD-binding/transporter-associated domain-like"/>
    <property type="match status" value="1"/>
</dbReference>
<dbReference type="Pfam" id="PF08031">
    <property type="entry name" value="BBE"/>
    <property type="match status" value="1"/>
</dbReference>
<dbReference type="AlphaFoldDB" id="A0A139HYU7"/>
<organism evidence="4 5">
    <name type="scientific">Pseudocercospora eumusae</name>
    <dbReference type="NCBI Taxonomy" id="321146"/>
    <lineage>
        <taxon>Eukaryota</taxon>
        <taxon>Fungi</taxon>
        <taxon>Dikarya</taxon>
        <taxon>Ascomycota</taxon>
        <taxon>Pezizomycotina</taxon>
        <taxon>Dothideomycetes</taxon>
        <taxon>Dothideomycetidae</taxon>
        <taxon>Mycosphaerellales</taxon>
        <taxon>Mycosphaerellaceae</taxon>
        <taxon>Pseudocercospora</taxon>
    </lineage>
</organism>
<feature type="domain" description="FAD-binding PCMH-type" evidence="3">
    <location>
        <begin position="121"/>
        <end position="306"/>
    </location>
</feature>
<gene>
    <name evidence="4" type="ORF">AC578_10248</name>
</gene>
<reference evidence="4 5" key="1">
    <citation type="submission" date="2015-07" db="EMBL/GenBank/DDBJ databases">
        <title>Comparative genomics of the Sigatoka disease complex on banana suggests a link between parallel evolutionary changes in Pseudocercospora fijiensis and Pseudocercospora eumusae and increased virulence on the banana host.</title>
        <authorList>
            <person name="Chang T.-C."/>
            <person name="Salvucci A."/>
            <person name="Crous P.W."/>
            <person name="Stergiopoulos I."/>
        </authorList>
    </citation>
    <scope>NUCLEOTIDE SEQUENCE [LARGE SCALE GENOMIC DNA]</scope>
    <source>
        <strain evidence="4 5">CBS 114824</strain>
    </source>
</reference>
<proteinExistence type="inferred from homology"/>
<dbReference type="PROSITE" id="PS51387">
    <property type="entry name" value="FAD_PCMH"/>
    <property type="match status" value="1"/>
</dbReference>
<dbReference type="InterPro" id="IPR036318">
    <property type="entry name" value="FAD-bd_PCMH-like_sf"/>
</dbReference>
<dbReference type="OrthoDB" id="9983560at2759"/>
<evidence type="ECO:0000256" key="1">
    <source>
        <dbReference type="ARBA" id="ARBA00005466"/>
    </source>
</evidence>
<evidence type="ECO:0000313" key="4">
    <source>
        <dbReference type="EMBL" id="KXT07597.1"/>
    </source>
</evidence>